<evidence type="ECO:0000256" key="7">
    <source>
        <dbReference type="ARBA" id="ARBA00038093"/>
    </source>
</evidence>
<dbReference type="PANTHER" id="PTHR33653:SF1">
    <property type="entry name" value="RIBONUCLEASE VAPC2"/>
    <property type="match status" value="1"/>
</dbReference>
<evidence type="ECO:0000256" key="5">
    <source>
        <dbReference type="ARBA" id="ARBA00022801"/>
    </source>
</evidence>
<evidence type="ECO:0000256" key="2">
    <source>
        <dbReference type="ARBA" id="ARBA00022649"/>
    </source>
</evidence>
<dbReference type="GO" id="GO:0016787">
    <property type="term" value="F:hydrolase activity"/>
    <property type="evidence" value="ECO:0007669"/>
    <property type="project" value="UniProtKB-KW"/>
</dbReference>
<keyword evidence="4" id="KW-0479">Metal-binding</keyword>
<keyword evidence="2" id="KW-1277">Toxin-antitoxin system</keyword>
<dbReference type="EMBL" id="UGSS01000002">
    <property type="protein sequence ID" value="SUB34445.1"/>
    <property type="molecule type" value="Genomic_DNA"/>
</dbReference>
<dbReference type="Pfam" id="PF01850">
    <property type="entry name" value="PIN"/>
    <property type="match status" value="1"/>
</dbReference>
<dbReference type="InterPro" id="IPR050556">
    <property type="entry name" value="Type_II_TA_system_RNase"/>
</dbReference>
<evidence type="ECO:0000256" key="6">
    <source>
        <dbReference type="ARBA" id="ARBA00022842"/>
    </source>
</evidence>
<accession>A0A379B715</accession>
<sequence length="134" mass="15223">MIYMLDTNTVSDFIRKDPNVIRQLKSLSPKSICISGITAAEIIYGLEKRQSTKLNQVMYPFLEAVTIYDWHYGVAQCYGKLRAKMEKQGFVMGALDLMIAAHAVSENCTLVTSDNAFKMVPELAIQNWREEHNT</sequence>
<evidence type="ECO:0000313" key="9">
    <source>
        <dbReference type="EMBL" id="SUB34445.1"/>
    </source>
</evidence>
<dbReference type="GO" id="GO:0046872">
    <property type="term" value="F:metal ion binding"/>
    <property type="evidence" value="ECO:0007669"/>
    <property type="project" value="UniProtKB-KW"/>
</dbReference>
<dbReference type="SUPFAM" id="SSF88723">
    <property type="entry name" value="PIN domain-like"/>
    <property type="match status" value="1"/>
</dbReference>
<dbReference type="Proteomes" id="UP000254280">
    <property type="component" value="Unassembled WGS sequence"/>
</dbReference>
<reference evidence="9 10" key="1">
    <citation type="submission" date="2018-06" db="EMBL/GenBank/DDBJ databases">
        <authorList>
            <consortium name="Pathogen Informatics"/>
            <person name="Doyle S."/>
        </authorList>
    </citation>
    <scope>NUCLEOTIDE SEQUENCE [LARGE SCALE GENOMIC DNA]</scope>
    <source>
        <strain evidence="9 10">NCTC10699</strain>
    </source>
</reference>
<dbReference type="PANTHER" id="PTHR33653">
    <property type="entry name" value="RIBONUCLEASE VAPC2"/>
    <property type="match status" value="1"/>
</dbReference>
<evidence type="ECO:0000256" key="4">
    <source>
        <dbReference type="ARBA" id="ARBA00022723"/>
    </source>
</evidence>
<keyword evidence="3" id="KW-0540">Nuclease</keyword>
<protein>
    <submittedName>
        <fullName evidence="9">tRNA(fMet)-specific endonuclease VapC</fullName>
        <ecNumber evidence="9">3.1.-.-</ecNumber>
    </submittedName>
</protein>
<proteinExistence type="inferred from homology"/>
<name>A0A379B715_9PAST</name>
<keyword evidence="10" id="KW-1185">Reference proteome</keyword>
<dbReference type="Gene3D" id="3.40.50.1010">
    <property type="entry name" value="5'-nuclease"/>
    <property type="match status" value="1"/>
</dbReference>
<feature type="domain" description="PIN" evidence="8">
    <location>
        <begin position="3"/>
        <end position="121"/>
    </location>
</feature>
<dbReference type="InterPro" id="IPR002716">
    <property type="entry name" value="PIN_dom"/>
</dbReference>
<gene>
    <name evidence="9" type="primary">vapC</name>
    <name evidence="9" type="ORF">NCTC10699_02114</name>
</gene>
<organism evidence="9 10">
    <name type="scientific">[Pasteurella] mairii</name>
    <dbReference type="NCBI Taxonomy" id="757"/>
    <lineage>
        <taxon>Bacteria</taxon>
        <taxon>Pseudomonadati</taxon>
        <taxon>Pseudomonadota</taxon>
        <taxon>Gammaproteobacteria</taxon>
        <taxon>Pasteurellales</taxon>
        <taxon>Pasteurellaceae</taxon>
    </lineage>
</organism>
<dbReference type="CDD" id="cd18740">
    <property type="entry name" value="PIN_VapC4-5_FitB-like"/>
    <property type="match status" value="1"/>
</dbReference>
<evidence type="ECO:0000313" key="10">
    <source>
        <dbReference type="Proteomes" id="UP000254280"/>
    </source>
</evidence>
<evidence type="ECO:0000256" key="1">
    <source>
        <dbReference type="ARBA" id="ARBA00001946"/>
    </source>
</evidence>
<comment type="cofactor">
    <cofactor evidence="1">
        <name>Mg(2+)</name>
        <dbReference type="ChEBI" id="CHEBI:18420"/>
    </cofactor>
</comment>
<keyword evidence="5 9" id="KW-0378">Hydrolase</keyword>
<evidence type="ECO:0000256" key="3">
    <source>
        <dbReference type="ARBA" id="ARBA00022722"/>
    </source>
</evidence>
<keyword evidence="9" id="KW-0255">Endonuclease</keyword>
<dbReference type="InterPro" id="IPR029060">
    <property type="entry name" value="PIN-like_dom_sf"/>
</dbReference>
<dbReference type="AlphaFoldDB" id="A0A379B715"/>
<comment type="similarity">
    <text evidence="7">Belongs to the PINc/VapC protein family.</text>
</comment>
<keyword evidence="6" id="KW-0460">Magnesium</keyword>
<dbReference type="EC" id="3.1.-.-" evidence="9"/>
<dbReference type="GO" id="GO:0004519">
    <property type="term" value="F:endonuclease activity"/>
    <property type="evidence" value="ECO:0007669"/>
    <property type="project" value="UniProtKB-KW"/>
</dbReference>
<evidence type="ECO:0000259" key="8">
    <source>
        <dbReference type="Pfam" id="PF01850"/>
    </source>
</evidence>